<dbReference type="SUPFAM" id="SSF53474">
    <property type="entry name" value="alpha/beta-Hydrolases"/>
    <property type="match status" value="1"/>
</dbReference>
<dbReference type="EMBL" id="JACVVK020000264">
    <property type="protein sequence ID" value="KAK7481320.1"/>
    <property type="molecule type" value="Genomic_DNA"/>
</dbReference>
<dbReference type="InterPro" id="IPR000073">
    <property type="entry name" value="AB_hydrolase_1"/>
</dbReference>
<evidence type="ECO:0000259" key="9">
    <source>
        <dbReference type="Pfam" id="PF00561"/>
    </source>
</evidence>
<dbReference type="GO" id="GO:0031966">
    <property type="term" value="C:mitochondrial membrane"/>
    <property type="evidence" value="ECO:0007669"/>
    <property type="project" value="UniProtKB-SubCell"/>
</dbReference>
<evidence type="ECO:0000313" key="11">
    <source>
        <dbReference type="Proteomes" id="UP001519460"/>
    </source>
</evidence>
<keyword evidence="11" id="KW-1185">Reference proteome</keyword>
<dbReference type="PRINTS" id="PR00111">
    <property type="entry name" value="ABHYDROLASE"/>
</dbReference>
<comment type="caution">
    <text evidence="10">The sequence shown here is derived from an EMBL/GenBank/DDBJ whole genome shotgun (WGS) entry which is preliminary data.</text>
</comment>
<feature type="compositionally biased region" description="Polar residues" evidence="8">
    <location>
        <begin position="220"/>
        <end position="233"/>
    </location>
</feature>
<dbReference type="InterPro" id="IPR000639">
    <property type="entry name" value="Epox_hydrolase-like"/>
</dbReference>
<comment type="function">
    <text evidence="7">Lipase that preferentially hydrolysis medium-chain saturated monoacylglycerols including 2-arachidonoylglycerol. Through 2-arachidonoylglycerol degradation may regulate endocannabinoid signaling pathways. Also has a lysophosphatidyl lipase activity with a preference for lysophosphatidylglycerol among other lysophospholipids. Also able to degrade bis(monoacylglycero)phosphate (BMP) and constitutes the major enzyme for BMP catabolism. BMP, also known as lysobisphosphatidic acid, is enriched in late endosomes and lysosomes and plays a key role in the formation of intraluminal vesicles and in lipid sorting.</text>
</comment>
<evidence type="ECO:0000256" key="6">
    <source>
        <dbReference type="ARBA" id="ARBA00047662"/>
    </source>
</evidence>
<reference evidence="10 11" key="1">
    <citation type="journal article" date="2023" name="Sci. Data">
        <title>Genome assembly of the Korean intertidal mud-creeper Batillaria attramentaria.</title>
        <authorList>
            <person name="Patra A.K."/>
            <person name="Ho P.T."/>
            <person name="Jun S."/>
            <person name="Lee S.J."/>
            <person name="Kim Y."/>
            <person name="Won Y.J."/>
        </authorList>
    </citation>
    <scope>NUCLEOTIDE SEQUENCE [LARGE SCALE GENOMIC DNA]</scope>
    <source>
        <strain evidence="10">Wonlab-2016</strain>
    </source>
</reference>
<accession>A0ABD0K2W3</accession>
<dbReference type="PANTHER" id="PTHR43798:SF5">
    <property type="entry name" value="MONOACYLGLYCEROL LIPASE ABHD6"/>
    <property type="match status" value="1"/>
</dbReference>
<feature type="domain" description="AB hydrolase-1" evidence="9">
    <location>
        <begin position="246"/>
        <end position="355"/>
    </location>
</feature>
<feature type="compositionally biased region" description="Polar residues" evidence="8">
    <location>
        <begin position="93"/>
        <end position="108"/>
    </location>
</feature>
<evidence type="ECO:0000256" key="5">
    <source>
        <dbReference type="ARBA" id="ARBA00046308"/>
    </source>
</evidence>
<evidence type="ECO:0000256" key="1">
    <source>
        <dbReference type="ARBA" id="ARBA00001613"/>
    </source>
</evidence>
<dbReference type="GO" id="GO:0005765">
    <property type="term" value="C:lysosomal membrane"/>
    <property type="evidence" value="ECO:0007669"/>
    <property type="project" value="UniProtKB-SubCell"/>
</dbReference>
<dbReference type="PRINTS" id="PR00412">
    <property type="entry name" value="EPOXHYDRLASE"/>
</dbReference>
<dbReference type="GO" id="GO:0031902">
    <property type="term" value="C:late endosome membrane"/>
    <property type="evidence" value="ECO:0007669"/>
    <property type="project" value="UniProtKB-SubCell"/>
</dbReference>
<proteinExistence type="predicted"/>
<feature type="region of interest" description="Disordered" evidence="8">
    <location>
        <begin position="83"/>
        <end position="133"/>
    </location>
</feature>
<organism evidence="10 11">
    <name type="scientific">Batillaria attramentaria</name>
    <dbReference type="NCBI Taxonomy" id="370345"/>
    <lineage>
        <taxon>Eukaryota</taxon>
        <taxon>Metazoa</taxon>
        <taxon>Spiralia</taxon>
        <taxon>Lophotrochozoa</taxon>
        <taxon>Mollusca</taxon>
        <taxon>Gastropoda</taxon>
        <taxon>Caenogastropoda</taxon>
        <taxon>Sorbeoconcha</taxon>
        <taxon>Cerithioidea</taxon>
        <taxon>Batillariidae</taxon>
        <taxon>Batillaria</taxon>
    </lineage>
</organism>
<dbReference type="GO" id="GO:0047372">
    <property type="term" value="F:monoacylglycerol lipase activity"/>
    <property type="evidence" value="ECO:0007669"/>
    <property type="project" value="UniProtKB-EC"/>
</dbReference>
<evidence type="ECO:0000256" key="7">
    <source>
        <dbReference type="ARBA" id="ARBA00049568"/>
    </source>
</evidence>
<feature type="region of interest" description="Disordered" evidence="8">
    <location>
        <begin position="169"/>
        <end position="238"/>
    </location>
</feature>
<comment type="catalytic activity">
    <reaction evidence="6">
        <text>1-dodecanoylglycerol + H2O = dodecanoate + glycerol + H(+)</text>
        <dbReference type="Rhea" id="RHEA:44316"/>
        <dbReference type="ChEBI" id="CHEBI:15377"/>
        <dbReference type="ChEBI" id="CHEBI:15378"/>
        <dbReference type="ChEBI" id="CHEBI:17754"/>
        <dbReference type="ChEBI" id="CHEBI:18262"/>
        <dbReference type="ChEBI" id="CHEBI:75539"/>
    </reaction>
</comment>
<evidence type="ECO:0000256" key="2">
    <source>
        <dbReference type="ARBA" id="ARBA00013254"/>
    </source>
</evidence>
<feature type="compositionally biased region" description="Basic and acidic residues" evidence="8">
    <location>
        <begin position="190"/>
        <end position="204"/>
    </location>
</feature>
<feature type="compositionally biased region" description="Polar residues" evidence="8">
    <location>
        <begin position="115"/>
        <end position="133"/>
    </location>
</feature>
<name>A0ABD0K2W3_9CAEN</name>
<dbReference type="Proteomes" id="UP001519460">
    <property type="component" value="Unassembled WGS sequence"/>
</dbReference>
<gene>
    <name evidence="10" type="ORF">BaRGS_00027400</name>
</gene>
<comment type="catalytic activity">
    <reaction evidence="1">
        <text>Hydrolyzes glycerol monoesters of long-chain fatty acids.</text>
        <dbReference type="EC" id="3.1.1.23"/>
    </reaction>
</comment>
<feature type="region of interest" description="Disordered" evidence="8">
    <location>
        <begin position="1"/>
        <end position="27"/>
    </location>
</feature>
<dbReference type="EC" id="3.1.1.23" evidence="2"/>
<comment type="subcellular location">
    <subcellularLocation>
        <location evidence="3">Late endosome membrane</location>
        <topology evidence="3">Single-pass type II membrane protein</topology>
    </subcellularLocation>
    <subcellularLocation>
        <location evidence="4">Lysosome membrane</location>
        <topology evidence="4">Single-pass type II membrane protein</topology>
    </subcellularLocation>
    <subcellularLocation>
        <location evidence="5">Mitochondrion membrane</location>
        <topology evidence="5">Single-pass type II membrane protein</topology>
    </subcellularLocation>
</comment>
<evidence type="ECO:0000256" key="4">
    <source>
        <dbReference type="ARBA" id="ARBA00037874"/>
    </source>
</evidence>
<dbReference type="Pfam" id="PF00561">
    <property type="entry name" value="Abhydrolase_1"/>
    <property type="match status" value="1"/>
</dbReference>
<sequence>MAWQDDNRGSAGCCGRSRHHRVRPLSSTNASSQLVEIRHKRILRIQHINARPRDARFEKEMQMQQIYKNRGLQAGVMYGGPLAMPQKKPTLSEPVSQTATSHPNSIQDNAGGDGTSENLDRLSSATGKPVNLTSPSNVLVAVKDGVYTETGAPVTTPSQVQGQSVNNLQDQKSQAGDAGVPQSECPARTPSHDKQVDDQAERSLDQPASASNTRKHIVSNIATPPQSDASPTHSGAPAGSGHPSLVLFFIHGVGGSSDIWQSQMRCFAREGYEIIAPDLIGHGLSCAPRQEKPYHFNEIAADLEELFDKYCKKKNVIIAHSYGCSFAVVLARRRSRRIHKLVLISGGGPTPLAPQPGIFKLPTCMLGCFRPCLNCGFRKSAFHKQGHPSVDANEAFAIPTYVLQHTMNGQVWPDGDEIFHQWLLCPTLLIYGQEDKLVSLKEEKHMAEVIFRSQLEVIQDASHMVMIEAPEEVNNLIRKFITEDEAGGDNPPPPLPEDRPSHKALPNHLLQNSIRG</sequence>
<evidence type="ECO:0000256" key="8">
    <source>
        <dbReference type="SAM" id="MobiDB-lite"/>
    </source>
</evidence>
<evidence type="ECO:0000256" key="3">
    <source>
        <dbReference type="ARBA" id="ARBA00037797"/>
    </source>
</evidence>
<evidence type="ECO:0000313" key="10">
    <source>
        <dbReference type="EMBL" id="KAK7481320.1"/>
    </source>
</evidence>
<dbReference type="Gene3D" id="3.40.50.1820">
    <property type="entry name" value="alpha/beta hydrolase"/>
    <property type="match status" value="1"/>
</dbReference>
<feature type="region of interest" description="Disordered" evidence="8">
    <location>
        <begin position="483"/>
        <end position="516"/>
    </location>
</feature>
<dbReference type="AlphaFoldDB" id="A0ABD0K2W3"/>
<protein>
    <recommendedName>
        <fullName evidence="2">acylglycerol lipase</fullName>
        <ecNumber evidence="2">3.1.1.23</ecNumber>
    </recommendedName>
</protein>
<dbReference type="InterPro" id="IPR050266">
    <property type="entry name" value="AB_hydrolase_sf"/>
</dbReference>
<dbReference type="InterPro" id="IPR029058">
    <property type="entry name" value="AB_hydrolase_fold"/>
</dbReference>
<dbReference type="PANTHER" id="PTHR43798">
    <property type="entry name" value="MONOACYLGLYCEROL LIPASE"/>
    <property type="match status" value="1"/>
</dbReference>